<feature type="region of interest" description="Disordered" evidence="1">
    <location>
        <begin position="39"/>
        <end position="58"/>
    </location>
</feature>
<evidence type="ECO:0000313" key="2">
    <source>
        <dbReference type="EMBL" id="KAF1962085.1"/>
    </source>
</evidence>
<reference evidence="2" key="1">
    <citation type="journal article" date="2020" name="Stud. Mycol.">
        <title>101 Dothideomycetes genomes: a test case for predicting lifestyles and emergence of pathogens.</title>
        <authorList>
            <person name="Haridas S."/>
            <person name="Albert R."/>
            <person name="Binder M."/>
            <person name="Bloem J."/>
            <person name="Labutti K."/>
            <person name="Salamov A."/>
            <person name="Andreopoulos B."/>
            <person name="Baker S."/>
            <person name="Barry K."/>
            <person name="Bills G."/>
            <person name="Bluhm B."/>
            <person name="Cannon C."/>
            <person name="Castanera R."/>
            <person name="Culley D."/>
            <person name="Daum C."/>
            <person name="Ezra D."/>
            <person name="Gonzalez J."/>
            <person name="Henrissat B."/>
            <person name="Kuo A."/>
            <person name="Liang C."/>
            <person name="Lipzen A."/>
            <person name="Lutzoni F."/>
            <person name="Magnuson J."/>
            <person name="Mondo S."/>
            <person name="Nolan M."/>
            <person name="Ohm R."/>
            <person name="Pangilinan J."/>
            <person name="Park H.-J."/>
            <person name="Ramirez L."/>
            <person name="Alfaro M."/>
            <person name="Sun H."/>
            <person name="Tritt A."/>
            <person name="Yoshinaga Y."/>
            <person name="Zwiers L.-H."/>
            <person name="Turgeon B."/>
            <person name="Goodwin S."/>
            <person name="Spatafora J."/>
            <person name="Crous P."/>
            <person name="Grigoriev I."/>
        </authorList>
    </citation>
    <scope>NUCLEOTIDE SEQUENCE</scope>
    <source>
        <strain evidence="2">CBS 675.92</strain>
    </source>
</reference>
<organism evidence="2 3">
    <name type="scientific">Byssothecium circinans</name>
    <dbReference type="NCBI Taxonomy" id="147558"/>
    <lineage>
        <taxon>Eukaryota</taxon>
        <taxon>Fungi</taxon>
        <taxon>Dikarya</taxon>
        <taxon>Ascomycota</taxon>
        <taxon>Pezizomycotina</taxon>
        <taxon>Dothideomycetes</taxon>
        <taxon>Pleosporomycetidae</taxon>
        <taxon>Pleosporales</taxon>
        <taxon>Massarineae</taxon>
        <taxon>Massarinaceae</taxon>
        <taxon>Byssothecium</taxon>
    </lineage>
</organism>
<protein>
    <submittedName>
        <fullName evidence="2">Uncharacterized protein</fullName>
    </submittedName>
</protein>
<gene>
    <name evidence="2" type="ORF">CC80DRAFT_542410</name>
</gene>
<accession>A0A6A5UAZ6</accession>
<sequence length="217" mass="24664">MWGNSGITPEGFWRESTPSLSKAGPKSLTANYLDSSSEKQQTFTLTNARHPSPPVTRYLPPNPLLPIPGLTLTHHPTTQPSPNTHSAAYQRARVTLYMALDIIGDYFQLADFCAHVEDGLREYLRDHQSISLWRYAIRSYYCKEDRPPRYVMVLAKLVLGREGAEFRHHDEFDRCVERVEGWAEYLLDSLGRNYGIETKTGLMVGMSAVVCVKNMQL</sequence>
<proteinExistence type="predicted"/>
<name>A0A6A5UAZ6_9PLEO</name>
<evidence type="ECO:0000313" key="3">
    <source>
        <dbReference type="Proteomes" id="UP000800035"/>
    </source>
</evidence>
<dbReference type="EMBL" id="ML976979">
    <property type="protein sequence ID" value="KAF1962085.1"/>
    <property type="molecule type" value="Genomic_DNA"/>
</dbReference>
<dbReference type="AlphaFoldDB" id="A0A6A5UAZ6"/>
<feature type="compositionally biased region" description="Polar residues" evidence="1">
    <location>
        <begin position="39"/>
        <end position="49"/>
    </location>
</feature>
<keyword evidence="3" id="KW-1185">Reference proteome</keyword>
<dbReference type="Proteomes" id="UP000800035">
    <property type="component" value="Unassembled WGS sequence"/>
</dbReference>
<evidence type="ECO:0000256" key="1">
    <source>
        <dbReference type="SAM" id="MobiDB-lite"/>
    </source>
</evidence>